<keyword evidence="2" id="KW-1185">Reference proteome</keyword>
<reference evidence="1 2" key="1">
    <citation type="submission" date="2019-01" db="EMBL/GenBank/DDBJ databases">
        <title>Pseudolysobacter antarctica gen. nov., sp. nov., isolated from Fildes Peninsula, Antarctica.</title>
        <authorList>
            <person name="Wei Z."/>
            <person name="Peng F."/>
        </authorList>
    </citation>
    <scope>NUCLEOTIDE SEQUENCE [LARGE SCALE GENOMIC DNA]</scope>
    <source>
        <strain evidence="1 2">AQ6-296</strain>
    </source>
</reference>
<evidence type="ECO:0008006" key="3">
    <source>
        <dbReference type="Google" id="ProtNLM"/>
    </source>
</evidence>
<dbReference type="KEGG" id="xbc:ELE36_12000"/>
<dbReference type="RefSeq" id="WP_129833599.1">
    <property type="nucleotide sequence ID" value="NZ_CP035704.1"/>
</dbReference>
<name>A0A411HKG2_9GAMM</name>
<organism evidence="1 2">
    <name type="scientific">Pseudolysobacter antarcticus</name>
    <dbReference type="NCBI Taxonomy" id="2511995"/>
    <lineage>
        <taxon>Bacteria</taxon>
        <taxon>Pseudomonadati</taxon>
        <taxon>Pseudomonadota</taxon>
        <taxon>Gammaproteobacteria</taxon>
        <taxon>Lysobacterales</taxon>
        <taxon>Rhodanobacteraceae</taxon>
        <taxon>Pseudolysobacter</taxon>
    </lineage>
</organism>
<evidence type="ECO:0000313" key="2">
    <source>
        <dbReference type="Proteomes" id="UP000291562"/>
    </source>
</evidence>
<accession>A0A411HKG2</accession>
<sequence>MTNTLKEPDLKALVLAQLRKQGLITPSTILATEYAISTSSLRADLAILGKEFIGIEIKSELDSLRRLSNQLLAYQSIFEKVILVIAEKHWQKVQSKGLRETEIWRIDASGSLIAIHAPLESTSPTQRKSLISLMTKRERSRINLDAPNIYLASEKDIFTSAFRERFAKTSQDFWRKIGQEKIDGLDLKLLSRFSERRFIAEKIATERHQRQREIAKKWLDTSIQN</sequence>
<gene>
    <name evidence="1" type="ORF">ELE36_12000</name>
</gene>
<dbReference type="EMBL" id="CP035704">
    <property type="protein sequence ID" value="QBB71012.1"/>
    <property type="molecule type" value="Genomic_DNA"/>
</dbReference>
<dbReference type="InterPro" id="IPR047729">
    <property type="entry name" value="Sce7726-like"/>
</dbReference>
<dbReference type="OrthoDB" id="5020258at2"/>
<dbReference type="AlphaFoldDB" id="A0A411HKG2"/>
<proteinExistence type="predicted"/>
<evidence type="ECO:0000313" key="1">
    <source>
        <dbReference type="EMBL" id="QBB71012.1"/>
    </source>
</evidence>
<dbReference type="Proteomes" id="UP000291562">
    <property type="component" value="Chromosome"/>
</dbReference>
<protein>
    <recommendedName>
        <fullName evidence="3">Sce7726 family protein</fullName>
    </recommendedName>
</protein>
<dbReference type="NCBIfam" id="NF033832">
    <property type="entry name" value="sce7726_fam"/>
    <property type="match status" value="1"/>
</dbReference>